<keyword evidence="2 4" id="KW-0233">DNA recombination</keyword>
<feature type="domain" description="DNA replication/recombination mediator RecO N-terminal" evidence="5">
    <location>
        <begin position="4"/>
        <end position="78"/>
    </location>
</feature>
<dbReference type="Gene3D" id="2.40.50.140">
    <property type="entry name" value="Nucleic acid-binding proteins"/>
    <property type="match status" value="1"/>
</dbReference>
<name>A0A516GPC9_9FLAO</name>
<evidence type="ECO:0000256" key="3">
    <source>
        <dbReference type="ARBA" id="ARBA00023204"/>
    </source>
</evidence>
<dbReference type="HAMAP" id="MF_00201">
    <property type="entry name" value="RecO"/>
    <property type="match status" value="1"/>
</dbReference>
<dbReference type="KEGG" id="fop:FNB79_05135"/>
<dbReference type="NCBIfam" id="TIGR00613">
    <property type="entry name" value="reco"/>
    <property type="match status" value="1"/>
</dbReference>
<keyword evidence="7" id="KW-1185">Reference proteome</keyword>
<accession>A0A516GPC9</accession>
<dbReference type="Pfam" id="PF11967">
    <property type="entry name" value="RecO_N"/>
    <property type="match status" value="1"/>
</dbReference>
<organism evidence="6 7">
    <name type="scientific">Formosa sediminum</name>
    <dbReference type="NCBI Taxonomy" id="2594004"/>
    <lineage>
        <taxon>Bacteria</taxon>
        <taxon>Pseudomonadati</taxon>
        <taxon>Bacteroidota</taxon>
        <taxon>Flavobacteriia</taxon>
        <taxon>Flavobacteriales</taxon>
        <taxon>Flavobacteriaceae</taxon>
        <taxon>Formosa</taxon>
    </lineage>
</organism>
<dbReference type="InterPro" id="IPR037278">
    <property type="entry name" value="ARFGAP/RecO"/>
</dbReference>
<gene>
    <name evidence="4 6" type="primary">recO</name>
    <name evidence="6" type="ORF">FNB79_05135</name>
</gene>
<dbReference type="InterPro" id="IPR003717">
    <property type="entry name" value="RecO"/>
</dbReference>
<keyword evidence="3 4" id="KW-0234">DNA repair</keyword>
<dbReference type="PANTHER" id="PTHR33991:SF1">
    <property type="entry name" value="DNA REPAIR PROTEIN RECO"/>
    <property type="match status" value="1"/>
</dbReference>
<dbReference type="PANTHER" id="PTHR33991">
    <property type="entry name" value="DNA REPAIR PROTEIN RECO"/>
    <property type="match status" value="1"/>
</dbReference>
<dbReference type="InterPro" id="IPR012340">
    <property type="entry name" value="NA-bd_OB-fold"/>
</dbReference>
<dbReference type="GO" id="GO:0043590">
    <property type="term" value="C:bacterial nucleoid"/>
    <property type="evidence" value="ECO:0007669"/>
    <property type="project" value="TreeGrafter"/>
</dbReference>
<proteinExistence type="inferred from homology"/>
<dbReference type="GO" id="GO:0006302">
    <property type="term" value="P:double-strand break repair"/>
    <property type="evidence" value="ECO:0007669"/>
    <property type="project" value="TreeGrafter"/>
</dbReference>
<dbReference type="GO" id="GO:0006310">
    <property type="term" value="P:DNA recombination"/>
    <property type="evidence" value="ECO:0007669"/>
    <property type="project" value="UniProtKB-UniRule"/>
</dbReference>
<dbReference type="Pfam" id="PF02565">
    <property type="entry name" value="RecO_C"/>
    <property type="match status" value="1"/>
</dbReference>
<evidence type="ECO:0000256" key="4">
    <source>
        <dbReference type="HAMAP-Rule" id="MF_00201"/>
    </source>
</evidence>
<evidence type="ECO:0000256" key="2">
    <source>
        <dbReference type="ARBA" id="ARBA00023172"/>
    </source>
</evidence>
<dbReference type="RefSeq" id="WP_143380288.1">
    <property type="nucleotide sequence ID" value="NZ_CP041637.1"/>
</dbReference>
<reference evidence="6 7" key="1">
    <citation type="submission" date="2019-07" db="EMBL/GenBank/DDBJ databases">
        <title>Genome sequencing for Formosa sp. PS13.</title>
        <authorList>
            <person name="Park S.-J."/>
        </authorList>
    </citation>
    <scope>NUCLEOTIDE SEQUENCE [LARGE SCALE GENOMIC DNA]</scope>
    <source>
        <strain evidence="6 7">PS13</strain>
    </source>
</reference>
<protein>
    <recommendedName>
        <fullName evidence="4">DNA repair protein RecO</fullName>
    </recommendedName>
    <alternativeName>
        <fullName evidence="4">Recombination protein O</fullName>
    </alternativeName>
</protein>
<dbReference type="SUPFAM" id="SSF50249">
    <property type="entry name" value="Nucleic acid-binding proteins"/>
    <property type="match status" value="1"/>
</dbReference>
<keyword evidence="1 4" id="KW-0227">DNA damage</keyword>
<dbReference type="SUPFAM" id="SSF57863">
    <property type="entry name" value="ArfGap/RecO-like zinc finger"/>
    <property type="match status" value="1"/>
</dbReference>
<sequence length="239" mass="27399">MFKSSSAIVLSKLKYRDNDLIVSCYTKDFGVVSFLLRGVLKSRKGKARVAYFQLLSQIQIEVDFNKNRALQTLKDVKVNVLYATLHTQVVKSTIVMFLADVLAMVLKEEEADVDLFEFLEHALLVLDETPHSANFHLVFLVQLTKYLGCAPDTTNSDYNYFNLSTGQFEKYATGIYSISGDNLKYLKLALGIIFDDLDTIKMNGKQRQSFLEMLLLYYELHLVQFRKPKSLAIFNQVFN</sequence>
<dbReference type="EMBL" id="CP041637">
    <property type="protein sequence ID" value="QDO93384.1"/>
    <property type="molecule type" value="Genomic_DNA"/>
</dbReference>
<dbReference type="AlphaFoldDB" id="A0A516GPC9"/>
<evidence type="ECO:0000313" key="7">
    <source>
        <dbReference type="Proteomes" id="UP000319209"/>
    </source>
</evidence>
<evidence type="ECO:0000256" key="1">
    <source>
        <dbReference type="ARBA" id="ARBA00022763"/>
    </source>
</evidence>
<dbReference type="InterPro" id="IPR022572">
    <property type="entry name" value="DNA_rep/recomb_RecO_N"/>
</dbReference>
<evidence type="ECO:0000313" key="6">
    <source>
        <dbReference type="EMBL" id="QDO93384.1"/>
    </source>
</evidence>
<evidence type="ECO:0000259" key="5">
    <source>
        <dbReference type="Pfam" id="PF11967"/>
    </source>
</evidence>
<comment type="function">
    <text evidence="4">Involved in DNA repair and RecF pathway recombination.</text>
</comment>
<comment type="similarity">
    <text evidence="4">Belongs to the RecO family.</text>
</comment>
<dbReference type="Proteomes" id="UP000319209">
    <property type="component" value="Chromosome"/>
</dbReference>
<dbReference type="OrthoDB" id="9789152at2"/>